<evidence type="ECO:0000256" key="3">
    <source>
        <dbReference type="ARBA" id="ARBA00022741"/>
    </source>
</evidence>
<dbReference type="SMART" id="SM00382">
    <property type="entry name" value="AAA"/>
    <property type="match status" value="1"/>
</dbReference>
<dbReference type="EMBL" id="PGTN01000036">
    <property type="protein sequence ID" value="PJF47771.1"/>
    <property type="molecule type" value="Genomic_DNA"/>
</dbReference>
<dbReference type="PANTHER" id="PTHR42734">
    <property type="entry name" value="METAL TRANSPORT SYSTEM ATP-BINDING PROTEIN TM_0124-RELATED"/>
    <property type="match status" value="1"/>
</dbReference>
<evidence type="ECO:0000256" key="1">
    <source>
        <dbReference type="ARBA" id="ARBA00005417"/>
    </source>
</evidence>
<dbReference type="InterPro" id="IPR003439">
    <property type="entry name" value="ABC_transporter-like_ATP-bd"/>
</dbReference>
<evidence type="ECO:0000313" key="7">
    <source>
        <dbReference type="Proteomes" id="UP000230790"/>
    </source>
</evidence>
<accession>A0A2M8QD90</accession>
<evidence type="ECO:0000256" key="4">
    <source>
        <dbReference type="ARBA" id="ARBA00022840"/>
    </source>
</evidence>
<comment type="caution">
    <text evidence="6">The sequence shown here is derived from an EMBL/GenBank/DDBJ whole genome shotgun (WGS) entry which is preliminary data.</text>
</comment>
<dbReference type="AlphaFoldDB" id="A0A2M8QD90"/>
<dbReference type="PROSITE" id="PS00211">
    <property type="entry name" value="ABC_TRANSPORTER_1"/>
    <property type="match status" value="1"/>
</dbReference>
<dbReference type="Proteomes" id="UP000230790">
    <property type="component" value="Unassembled WGS sequence"/>
</dbReference>
<dbReference type="SUPFAM" id="SSF52540">
    <property type="entry name" value="P-loop containing nucleoside triphosphate hydrolases"/>
    <property type="match status" value="1"/>
</dbReference>
<keyword evidence="4 6" id="KW-0067">ATP-binding</keyword>
<evidence type="ECO:0000259" key="5">
    <source>
        <dbReference type="PROSITE" id="PS50893"/>
    </source>
</evidence>
<keyword evidence="3" id="KW-0547">Nucleotide-binding</keyword>
<proteinExistence type="inferred from homology"/>
<evidence type="ECO:0000313" key="6">
    <source>
        <dbReference type="EMBL" id="PJF47771.1"/>
    </source>
</evidence>
<dbReference type="InterPro" id="IPR027417">
    <property type="entry name" value="P-loop_NTPase"/>
</dbReference>
<organism evidence="6 7">
    <name type="scientific">Candidatus Thermofonsia Clade 3 bacterium</name>
    <dbReference type="NCBI Taxonomy" id="2364212"/>
    <lineage>
        <taxon>Bacteria</taxon>
        <taxon>Bacillati</taxon>
        <taxon>Chloroflexota</taxon>
        <taxon>Candidatus Thermofontia</taxon>
        <taxon>Candidatus Thermofonsia Clade 3</taxon>
    </lineage>
</organism>
<evidence type="ECO:0000256" key="2">
    <source>
        <dbReference type="ARBA" id="ARBA00022448"/>
    </source>
</evidence>
<dbReference type="InterPro" id="IPR003593">
    <property type="entry name" value="AAA+_ATPase"/>
</dbReference>
<comment type="similarity">
    <text evidence="1">Belongs to the ABC transporter superfamily.</text>
</comment>
<dbReference type="GO" id="GO:0005524">
    <property type="term" value="F:ATP binding"/>
    <property type="evidence" value="ECO:0007669"/>
    <property type="project" value="UniProtKB-KW"/>
</dbReference>
<reference evidence="6 7" key="1">
    <citation type="submission" date="2017-11" db="EMBL/GenBank/DDBJ databases">
        <title>Evolution of Phototrophy in the Chloroflexi Phylum Driven by Horizontal Gene Transfer.</title>
        <authorList>
            <person name="Ward L.M."/>
            <person name="Hemp J."/>
            <person name="Shih P.M."/>
            <person name="Mcglynn S.E."/>
            <person name="Fischer W."/>
        </authorList>
    </citation>
    <scope>NUCLEOTIDE SEQUENCE [LARGE SCALE GENOMIC DNA]</scope>
    <source>
        <strain evidence="6">JP3_7</strain>
    </source>
</reference>
<name>A0A2M8QD90_9CHLR</name>
<sequence>MTQDPHALLAFRDVTFGYSPNRPPVLARVNFSLRAGRVLAIVGPNGAGKTTLLALALGWLRPWQGDVLLAGRALRDYRRAERGRWLALVPQSEHTPFDYTALEYVLMGRAPHLPPLGLPGPADYEIAMDALARAGIAALAHRPVPQLSGGERQLMLLARAIAQQPRLMLLDEPTAHLDLHNKARLIQIMRHLRAQGMTLVMTNHEPDVVLAVADDVLLMEAGRPPVFGLLDEVFTEDTLSRVYRLPIRLVEANGRKQVVWT</sequence>
<feature type="domain" description="ABC transporter" evidence="5">
    <location>
        <begin position="9"/>
        <end position="246"/>
    </location>
</feature>
<dbReference type="PROSITE" id="PS50893">
    <property type="entry name" value="ABC_TRANSPORTER_2"/>
    <property type="match status" value="1"/>
</dbReference>
<keyword evidence="2" id="KW-0813">Transport</keyword>
<dbReference type="FunFam" id="3.40.50.300:FF:000134">
    <property type="entry name" value="Iron-enterobactin ABC transporter ATP-binding protein"/>
    <property type="match status" value="1"/>
</dbReference>
<dbReference type="Gene3D" id="3.40.50.300">
    <property type="entry name" value="P-loop containing nucleotide triphosphate hydrolases"/>
    <property type="match status" value="1"/>
</dbReference>
<dbReference type="InterPro" id="IPR050153">
    <property type="entry name" value="Metal_Ion_Import_ABC"/>
</dbReference>
<dbReference type="PANTHER" id="PTHR42734:SF6">
    <property type="entry name" value="MOLYBDATE IMPORT ATP-BINDING PROTEIN MOLC"/>
    <property type="match status" value="1"/>
</dbReference>
<dbReference type="InterPro" id="IPR017871">
    <property type="entry name" value="ABC_transporter-like_CS"/>
</dbReference>
<dbReference type="Pfam" id="PF00005">
    <property type="entry name" value="ABC_tran"/>
    <property type="match status" value="1"/>
</dbReference>
<protein>
    <submittedName>
        <fullName evidence="6">ABC transporter ATP-binding protein</fullName>
    </submittedName>
</protein>
<gene>
    <name evidence="6" type="ORF">CUN48_07140</name>
</gene>
<dbReference type="GO" id="GO:0016887">
    <property type="term" value="F:ATP hydrolysis activity"/>
    <property type="evidence" value="ECO:0007669"/>
    <property type="project" value="InterPro"/>
</dbReference>